<protein>
    <submittedName>
        <fullName evidence="1">Uncharacterized protein</fullName>
    </submittedName>
</protein>
<organism evidence="1 2">
    <name type="scientific">Prevotella bivia</name>
    <dbReference type="NCBI Taxonomy" id="28125"/>
    <lineage>
        <taxon>Bacteria</taxon>
        <taxon>Pseudomonadati</taxon>
        <taxon>Bacteroidota</taxon>
        <taxon>Bacteroidia</taxon>
        <taxon>Bacteroidales</taxon>
        <taxon>Prevotellaceae</taxon>
        <taxon>Prevotella</taxon>
    </lineage>
</organism>
<accession>A0A137SQK0</accession>
<proteinExistence type="predicted"/>
<comment type="caution">
    <text evidence="1">The sequence shown here is derived from an EMBL/GenBank/DDBJ whole genome shotgun (WGS) entry which is preliminary data.</text>
</comment>
<name>A0A137SQK0_9BACT</name>
<sequence length="61" mass="7042">MMSGKKMSEQNKVLRNNTGITSLFLNDTFLEVSYKPKSVAEIKAKRIHIRVERFNELAIES</sequence>
<dbReference type="Proteomes" id="UP000070093">
    <property type="component" value="Unassembled WGS sequence"/>
</dbReference>
<evidence type="ECO:0000313" key="2">
    <source>
        <dbReference type="Proteomes" id="UP000070093"/>
    </source>
</evidence>
<evidence type="ECO:0000313" key="1">
    <source>
        <dbReference type="EMBL" id="KXO14629.1"/>
    </source>
</evidence>
<dbReference type="AlphaFoldDB" id="A0A137SQK0"/>
<gene>
    <name evidence="1" type="ORF">HMPREF3202_02353</name>
</gene>
<dbReference type="EMBL" id="LTAG01000133">
    <property type="protein sequence ID" value="KXO14629.1"/>
    <property type="molecule type" value="Genomic_DNA"/>
</dbReference>
<reference evidence="1 2" key="1">
    <citation type="submission" date="2016-02" db="EMBL/GenBank/DDBJ databases">
        <authorList>
            <person name="Wen L."/>
            <person name="He K."/>
            <person name="Yang H."/>
        </authorList>
    </citation>
    <scope>NUCLEOTIDE SEQUENCE [LARGE SCALE GENOMIC DNA]</scope>
    <source>
        <strain evidence="1 2">GED7880</strain>
    </source>
</reference>